<comment type="caution">
    <text evidence="2">The sequence shown here is derived from an EMBL/GenBank/DDBJ whole genome shotgun (WGS) entry which is preliminary data.</text>
</comment>
<keyword evidence="3" id="KW-1185">Reference proteome</keyword>
<feature type="signal peptide" evidence="1">
    <location>
        <begin position="1"/>
        <end position="24"/>
    </location>
</feature>
<dbReference type="Proteomes" id="UP000615760">
    <property type="component" value="Unassembled WGS sequence"/>
</dbReference>
<accession>A0ABQ1JKH2</accession>
<sequence length="235" mass="26996">MFLKYLISLLLPIICYTQTATFYADSTDLYDMTGMRKEVYNRVLQAEWKIKGKTLHYGSKPLKVGVDNKIDTIFYRQDKNSKWHTLVCNINKADNFRFLYNPCCGGFNTQNTSGNITGKVKFSVTGKEKENTYLGVLDDAAVILSDSDLELSPYCRSAMHPNVYNISIQKIKYCKDESNCNEKCINNGAEIISYIPISQKTSFLFLPLSDEPFVIIYDLKKEKYKWGSNLKTQKK</sequence>
<name>A0ABQ1JKH2_9FLAO</name>
<proteinExistence type="predicted"/>
<evidence type="ECO:0000256" key="1">
    <source>
        <dbReference type="SAM" id="SignalP"/>
    </source>
</evidence>
<organism evidence="2 3">
    <name type="scientific">Flavobacterium suaedae</name>
    <dbReference type="NCBI Taxonomy" id="1767027"/>
    <lineage>
        <taxon>Bacteria</taxon>
        <taxon>Pseudomonadati</taxon>
        <taxon>Bacteroidota</taxon>
        <taxon>Flavobacteriia</taxon>
        <taxon>Flavobacteriales</taxon>
        <taxon>Flavobacteriaceae</taxon>
        <taxon>Flavobacterium</taxon>
    </lineage>
</organism>
<evidence type="ECO:0008006" key="4">
    <source>
        <dbReference type="Google" id="ProtNLM"/>
    </source>
</evidence>
<reference evidence="3" key="1">
    <citation type="journal article" date="2019" name="Int. J. Syst. Evol. Microbiol.">
        <title>The Global Catalogue of Microorganisms (GCM) 10K type strain sequencing project: providing services to taxonomists for standard genome sequencing and annotation.</title>
        <authorList>
            <consortium name="The Broad Institute Genomics Platform"/>
            <consortium name="The Broad Institute Genome Sequencing Center for Infectious Disease"/>
            <person name="Wu L."/>
            <person name="Ma J."/>
        </authorList>
    </citation>
    <scope>NUCLEOTIDE SEQUENCE [LARGE SCALE GENOMIC DNA]</scope>
    <source>
        <strain evidence="3">CGMCC 1.15461</strain>
    </source>
</reference>
<evidence type="ECO:0000313" key="2">
    <source>
        <dbReference type="EMBL" id="GGB70612.1"/>
    </source>
</evidence>
<gene>
    <name evidence="2" type="ORF">GCM10007424_08220</name>
</gene>
<feature type="chain" id="PRO_5046299062" description="DUF4450 domain-containing protein" evidence="1">
    <location>
        <begin position="25"/>
        <end position="235"/>
    </location>
</feature>
<dbReference type="RefSeq" id="WP_188619979.1">
    <property type="nucleotide sequence ID" value="NZ_BMJE01000002.1"/>
</dbReference>
<keyword evidence="1" id="KW-0732">Signal</keyword>
<protein>
    <recommendedName>
        <fullName evidence="4">DUF4450 domain-containing protein</fullName>
    </recommendedName>
</protein>
<evidence type="ECO:0000313" key="3">
    <source>
        <dbReference type="Proteomes" id="UP000615760"/>
    </source>
</evidence>
<dbReference type="EMBL" id="BMJE01000002">
    <property type="protein sequence ID" value="GGB70612.1"/>
    <property type="molecule type" value="Genomic_DNA"/>
</dbReference>